<name>A0A151S9D8_CAJCA</name>
<dbReference type="Pfam" id="PF17919">
    <property type="entry name" value="RT_RNaseH_2"/>
    <property type="match status" value="1"/>
</dbReference>
<evidence type="ECO:0000259" key="1">
    <source>
        <dbReference type="Pfam" id="PF17919"/>
    </source>
</evidence>
<dbReference type="InterPro" id="IPR041577">
    <property type="entry name" value="RT_RNaseH_2"/>
</dbReference>
<evidence type="ECO:0000313" key="2">
    <source>
        <dbReference type="EMBL" id="KYP51389.1"/>
    </source>
</evidence>
<evidence type="ECO:0000313" key="3">
    <source>
        <dbReference type="Proteomes" id="UP000075243"/>
    </source>
</evidence>
<keyword evidence="3" id="KW-1185">Reference proteome</keyword>
<dbReference type="Gramene" id="C.cajan_25448.t">
    <property type="protein sequence ID" value="C.cajan_25448.t.cds1"/>
    <property type="gene ID" value="C.cajan_25448"/>
</dbReference>
<dbReference type="AlphaFoldDB" id="A0A151S9D8"/>
<reference evidence="2" key="1">
    <citation type="journal article" date="2012" name="Nat. Biotechnol.">
        <title>Draft genome sequence of pigeonpea (Cajanus cajan), an orphan legume crop of resource-poor farmers.</title>
        <authorList>
            <person name="Varshney R.K."/>
            <person name="Chen W."/>
            <person name="Li Y."/>
            <person name="Bharti A.K."/>
            <person name="Saxena R.K."/>
            <person name="Schlueter J.A."/>
            <person name="Donoghue M.T."/>
            <person name="Azam S."/>
            <person name="Fan G."/>
            <person name="Whaley A.M."/>
            <person name="Farmer A.D."/>
            <person name="Sheridan J."/>
            <person name="Iwata A."/>
            <person name="Tuteja R."/>
            <person name="Penmetsa R.V."/>
            <person name="Wu W."/>
            <person name="Upadhyaya H.D."/>
            <person name="Yang S.P."/>
            <person name="Shah T."/>
            <person name="Saxena K.B."/>
            <person name="Michael T."/>
            <person name="McCombie W.R."/>
            <person name="Yang B."/>
            <person name="Zhang G."/>
            <person name="Yang H."/>
            <person name="Wang J."/>
            <person name="Spillane C."/>
            <person name="Cook D.R."/>
            <person name="May G.D."/>
            <person name="Xu X."/>
            <person name="Jackson S.A."/>
        </authorList>
    </citation>
    <scope>NUCLEOTIDE SEQUENCE [LARGE SCALE GENOMIC DNA]</scope>
</reference>
<dbReference type="Proteomes" id="UP000075243">
    <property type="component" value="Unassembled WGS sequence"/>
</dbReference>
<accession>A0A151S9D8</accession>
<sequence>MHDSENCIAFTSKHWNKAQQNYSTVKKEVLAIVLCISKFQSDLLNQDIYTIPMQLYF</sequence>
<organism evidence="2 3">
    <name type="scientific">Cajanus cajan</name>
    <name type="common">Pigeon pea</name>
    <name type="synonym">Cajanus indicus</name>
    <dbReference type="NCBI Taxonomy" id="3821"/>
    <lineage>
        <taxon>Eukaryota</taxon>
        <taxon>Viridiplantae</taxon>
        <taxon>Streptophyta</taxon>
        <taxon>Embryophyta</taxon>
        <taxon>Tracheophyta</taxon>
        <taxon>Spermatophyta</taxon>
        <taxon>Magnoliopsida</taxon>
        <taxon>eudicotyledons</taxon>
        <taxon>Gunneridae</taxon>
        <taxon>Pentapetalae</taxon>
        <taxon>rosids</taxon>
        <taxon>fabids</taxon>
        <taxon>Fabales</taxon>
        <taxon>Fabaceae</taxon>
        <taxon>Papilionoideae</taxon>
        <taxon>50 kb inversion clade</taxon>
        <taxon>NPAAA clade</taxon>
        <taxon>indigoferoid/millettioid clade</taxon>
        <taxon>Phaseoleae</taxon>
        <taxon>Cajanus</taxon>
    </lineage>
</organism>
<feature type="domain" description="Reverse transcriptase/retrotransposon-derived protein RNase H-like" evidence="1">
    <location>
        <begin position="4"/>
        <end position="48"/>
    </location>
</feature>
<dbReference type="InterPro" id="IPR043502">
    <property type="entry name" value="DNA/RNA_pol_sf"/>
</dbReference>
<gene>
    <name evidence="2" type="ORF">KK1_026822</name>
</gene>
<dbReference type="SUPFAM" id="SSF56672">
    <property type="entry name" value="DNA/RNA polymerases"/>
    <property type="match status" value="1"/>
</dbReference>
<dbReference type="EMBL" id="KQ483439">
    <property type="protein sequence ID" value="KYP51389.1"/>
    <property type="molecule type" value="Genomic_DNA"/>
</dbReference>
<proteinExistence type="predicted"/>
<protein>
    <recommendedName>
        <fullName evidence="1">Reverse transcriptase/retrotransposon-derived protein RNase H-like domain-containing protein</fullName>
    </recommendedName>
</protein>